<keyword evidence="2" id="KW-0472">Membrane</keyword>
<evidence type="ECO:0000256" key="1">
    <source>
        <dbReference type="SAM" id="MobiDB-lite"/>
    </source>
</evidence>
<accession>A0ABY9KSG2</accession>
<evidence type="ECO:0000259" key="3">
    <source>
        <dbReference type="Pfam" id="PF07423"/>
    </source>
</evidence>
<evidence type="ECO:0000313" key="5">
    <source>
        <dbReference type="Proteomes" id="UP001180087"/>
    </source>
</evidence>
<evidence type="ECO:0000256" key="2">
    <source>
        <dbReference type="SAM" id="Phobius"/>
    </source>
</evidence>
<dbReference type="Pfam" id="PF07423">
    <property type="entry name" value="DUF1510"/>
    <property type="match status" value="1"/>
</dbReference>
<evidence type="ECO:0000313" key="4">
    <source>
        <dbReference type="EMBL" id="WLV23641.1"/>
    </source>
</evidence>
<feature type="compositionally biased region" description="Basic and acidic residues" evidence="1">
    <location>
        <begin position="90"/>
        <end position="122"/>
    </location>
</feature>
<feature type="compositionally biased region" description="Polar residues" evidence="1">
    <location>
        <begin position="55"/>
        <end position="69"/>
    </location>
</feature>
<sequence length="245" mass="28220">MDQNRGSRLNKFEQKRKLTRLISVLVIVASVLLVFLIGIFVFSDSEASKQREQAATETANQKTENTQAKANKDQAEKQANKEQQTAAKETQNEKMTLEEKDKEKSDKEKEDKEKDKKKDDKKKDKKKDKLKKEKAEPSDGNVKKAYTANWKPIGTDQSGSHTTNYNDGSQDRLEMEKAIKEATGLSSMTTWWIGRHGEQQVQATVSSKSNENKTYRVNLEWVDGKGWKPVKVEELKKNDQQYRYR</sequence>
<organism evidence="4 5">
    <name type="scientific">Aciduricibacillus chroicocephali</name>
    <dbReference type="NCBI Taxonomy" id="3054939"/>
    <lineage>
        <taxon>Bacteria</taxon>
        <taxon>Bacillati</taxon>
        <taxon>Bacillota</taxon>
        <taxon>Bacilli</taxon>
        <taxon>Bacillales</taxon>
        <taxon>Bacillaceae</taxon>
        <taxon>Aciduricibacillus</taxon>
    </lineage>
</organism>
<gene>
    <name evidence="4" type="ORF">QR721_08255</name>
</gene>
<feature type="domain" description="DUF1510" evidence="3">
    <location>
        <begin position="146"/>
        <end position="235"/>
    </location>
</feature>
<dbReference type="InterPro" id="IPR009988">
    <property type="entry name" value="DUF1510"/>
</dbReference>
<name>A0ABY9KSG2_9BACI</name>
<protein>
    <submittedName>
        <fullName evidence="4">YrrS family protein</fullName>
    </submittedName>
</protein>
<proteinExistence type="predicted"/>
<reference evidence="4" key="1">
    <citation type="submission" date="2023-06" db="EMBL/GenBank/DDBJ databases">
        <title>A Treasure from Seagulls: Isolation and Description of Aciduricobacillus qingdaonensis gen. nov., sp. nov., a Rare Obligately Uric Acid-utilizing Member in the Family Bacillaceae.</title>
        <authorList>
            <person name="Liu W."/>
            <person name="Wang B."/>
        </authorList>
    </citation>
    <scope>NUCLEOTIDE SEQUENCE</scope>
    <source>
        <strain evidence="4">44XB</strain>
    </source>
</reference>
<feature type="transmembrane region" description="Helical" evidence="2">
    <location>
        <begin position="21"/>
        <end position="42"/>
    </location>
</feature>
<feature type="region of interest" description="Disordered" evidence="1">
    <location>
        <begin position="48"/>
        <end position="172"/>
    </location>
</feature>
<dbReference type="Proteomes" id="UP001180087">
    <property type="component" value="Chromosome"/>
</dbReference>
<dbReference type="EMBL" id="CP129113">
    <property type="protein sequence ID" value="WLV23641.1"/>
    <property type="molecule type" value="Genomic_DNA"/>
</dbReference>
<keyword evidence="2" id="KW-1133">Transmembrane helix</keyword>
<feature type="compositionally biased region" description="Basic and acidic residues" evidence="1">
    <location>
        <begin position="70"/>
        <end position="80"/>
    </location>
</feature>
<keyword evidence="2" id="KW-0812">Transmembrane</keyword>
<feature type="compositionally biased region" description="Polar residues" evidence="1">
    <location>
        <begin position="155"/>
        <end position="168"/>
    </location>
</feature>
<keyword evidence="5" id="KW-1185">Reference proteome</keyword>
<dbReference type="RefSeq" id="WP_348025850.1">
    <property type="nucleotide sequence ID" value="NZ_CP129113.1"/>
</dbReference>